<dbReference type="AlphaFoldDB" id="E9NSP4"/>
<dbReference type="EMBL" id="HQ706072">
    <property type="protein sequence ID" value="ADX05739.1"/>
    <property type="molecule type" value="Genomic_DNA"/>
</dbReference>
<keyword evidence="2" id="KW-0119">Carbohydrate metabolism</keyword>
<keyword evidence="1" id="KW-0378">Hydrolase</keyword>
<dbReference type="PROSITE" id="PS00659">
    <property type="entry name" value="GLYCOSYL_HYDROL_F5"/>
    <property type="match status" value="1"/>
</dbReference>
<protein>
    <submittedName>
        <fullName evidence="6">Putative carbohydrate-active enzyme</fullName>
    </submittedName>
</protein>
<organism evidence="6">
    <name type="scientific">uncultured organism</name>
    <dbReference type="NCBI Taxonomy" id="155900"/>
    <lineage>
        <taxon>unclassified sequences</taxon>
        <taxon>environmental samples</taxon>
    </lineage>
</organism>
<evidence type="ECO:0000256" key="4">
    <source>
        <dbReference type="ARBA" id="ARBA00023326"/>
    </source>
</evidence>
<evidence type="ECO:0000313" key="6">
    <source>
        <dbReference type="EMBL" id="ADX05739.1"/>
    </source>
</evidence>
<dbReference type="PANTHER" id="PTHR31297">
    <property type="entry name" value="GLUCAN ENDO-1,6-BETA-GLUCOSIDASE B"/>
    <property type="match status" value="1"/>
</dbReference>
<reference evidence="6" key="1">
    <citation type="journal article" date="2011" name="Science">
        <title>Metagenomic discovery of biomass-degrading genes and genomes from cow rumen.</title>
        <authorList>
            <person name="Hess M."/>
            <person name="Sczyrba A."/>
            <person name="Egan R."/>
            <person name="Kim T.W."/>
            <person name="Chokhawala H."/>
            <person name="Schroth G."/>
            <person name="Luo S."/>
            <person name="Clark D.S."/>
            <person name="Chen F."/>
            <person name="Zhang T."/>
            <person name="Mackie R.I."/>
            <person name="Pennacchio L.A."/>
            <person name="Tringe S.G."/>
            <person name="Visel A."/>
            <person name="Woyke T."/>
            <person name="Wang Z."/>
            <person name="Rubin E.M."/>
        </authorList>
    </citation>
    <scope>NUCLEOTIDE SEQUENCE</scope>
</reference>
<keyword evidence="4" id="KW-0624">Polysaccharide degradation</keyword>
<proteinExistence type="predicted"/>
<dbReference type="GO" id="GO:0005576">
    <property type="term" value="C:extracellular region"/>
    <property type="evidence" value="ECO:0007669"/>
    <property type="project" value="TreeGrafter"/>
</dbReference>
<evidence type="ECO:0000256" key="3">
    <source>
        <dbReference type="ARBA" id="ARBA00023295"/>
    </source>
</evidence>
<feature type="domain" description="Glycoside hydrolase family 5" evidence="5">
    <location>
        <begin position="28"/>
        <end position="326"/>
    </location>
</feature>
<evidence type="ECO:0000259" key="5">
    <source>
        <dbReference type="Pfam" id="PF00150"/>
    </source>
</evidence>
<gene>
    <name evidence="6" type="ORF">SARM_0068</name>
</gene>
<dbReference type="GO" id="GO:0008422">
    <property type="term" value="F:beta-glucosidase activity"/>
    <property type="evidence" value="ECO:0007669"/>
    <property type="project" value="TreeGrafter"/>
</dbReference>
<accession>E9NSP4</accession>
<dbReference type="PANTHER" id="PTHR31297:SF41">
    <property type="entry name" value="ENDOGLUCANASE, PUTATIVE (AFU_ORTHOLOGUE AFUA_5G01830)-RELATED"/>
    <property type="match status" value="1"/>
</dbReference>
<dbReference type="InterPro" id="IPR050386">
    <property type="entry name" value="Glycosyl_hydrolase_5"/>
</dbReference>
<name>E9NSP4_9ZZZZ</name>
<dbReference type="InterPro" id="IPR017853">
    <property type="entry name" value="GH"/>
</dbReference>
<dbReference type="InterPro" id="IPR001547">
    <property type="entry name" value="Glyco_hydro_5"/>
</dbReference>
<dbReference type="GO" id="GO:0009251">
    <property type="term" value="P:glucan catabolic process"/>
    <property type="evidence" value="ECO:0007669"/>
    <property type="project" value="TreeGrafter"/>
</dbReference>
<evidence type="ECO:0000256" key="1">
    <source>
        <dbReference type="ARBA" id="ARBA00022801"/>
    </source>
</evidence>
<dbReference type="Gene3D" id="3.20.20.80">
    <property type="entry name" value="Glycosidases"/>
    <property type="match status" value="1"/>
</dbReference>
<evidence type="ECO:0000256" key="2">
    <source>
        <dbReference type="ARBA" id="ARBA00023277"/>
    </source>
</evidence>
<dbReference type="InterPro" id="IPR018087">
    <property type="entry name" value="Glyco_hydro_5_CS"/>
</dbReference>
<keyword evidence="3" id="KW-0326">Glycosidase</keyword>
<sequence>MARVLEGYLHGVNLGGWLSQCDHTKKRYDTFITEADFATIRSWGMDHVRVPVDYELVEDRDGNYIEEGFGYISRAIEWAKKNGLHMILDLHKTFGYSFDLGYGESGFFDNEAYQERFYRLWEEFARRYGSEVENVVFELLNEVTAKEYSDTWNRVSTTCIGRIRKIAPDMRIIIGGYYNNSIEALVDLAAPVDDKIIYTFHCYEPLIFTHQGAPWVDGMDTSFRMPFASTYRTYSKNSSTQVDAFKNLELATFKAFDPEQILGEEYFERMLAEAVRVAEERNVALYCGEFGVIDRAQAKDVLAWYQTFIKVMDRHGIGRAAWSYKQMDFGLVDPYVDPVREELLKLI</sequence>
<dbReference type="SUPFAM" id="SSF51445">
    <property type="entry name" value="(Trans)glycosidases"/>
    <property type="match status" value="1"/>
</dbReference>
<dbReference type="Pfam" id="PF00150">
    <property type="entry name" value="Cellulase"/>
    <property type="match status" value="1"/>
</dbReference>